<feature type="domain" description="Tyrosine specific protein phosphatases" evidence="3">
    <location>
        <begin position="202"/>
        <end position="287"/>
    </location>
</feature>
<dbReference type="PANTHER" id="PTHR19134">
    <property type="entry name" value="RECEPTOR-TYPE TYROSINE-PROTEIN PHOSPHATASE"/>
    <property type="match status" value="1"/>
</dbReference>
<dbReference type="Proteomes" id="UP000054524">
    <property type="component" value="Unassembled WGS sequence"/>
</dbReference>
<comment type="caution">
    <text evidence="4">The sequence shown here is derived from an EMBL/GenBank/DDBJ whole genome shotgun (WGS) entry which is preliminary data.</text>
</comment>
<feature type="domain" description="Tyrosine-protein phosphatase" evidence="2">
    <location>
        <begin position="48"/>
        <end position="296"/>
    </location>
</feature>
<dbReference type="InterPro" id="IPR050348">
    <property type="entry name" value="Protein-Tyr_Phosphatase"/>
</dbReference>
<dbReference type="PROSITE" id="PS50055">
    <property type="entry name" value="TYR_PHOSPHATASE_PTP"/>
    <property type="match status" value="1"/>
</dbReference>
<dbReference type="SMART" id="SM00404">
    <property type="entry name" value="PTPc_motif"/>
    <property type="match status" value="1"/>
</dbReference>
<reference evidence="4 5" key="1">
    <citation type="journal article" date="2014" name="Genome Announc.">
        <title>Genome Sequence of the Microsporidian Species Nematocida sp1 Strain ERTm6 (ATCC PRA-372).</title>
        <authorList>
            <person name="Bakowski M.A."/>
            <person name="Priest M."/>
            <person name="Young S."/>
            <person name="Cuomo C.A."/>
            <person name="Troemel E.R."/>
        </authorList>
    </citation>
    <scope>NUCLEOTIDE SEQUENCE [LARGE SCALE GENOMIC DNA]</scope>
    <source>
        <strain evidence="4 5">ERTm6</strain>
    </source>
</reference>
<dbReference type="PROSITE" id="PS00383">
    <property type="entry name" value="TYR_PHOSPHATASE_1"/>
    <property type="match status" value="1"/>
</dbReference>
<gene>
    <name evidence="4" type="ORF">NESG_00924</name>
</gene>
<dbReference type="HOGENOM" id="CLU_1115529_0_0_1"/>
<name>A0A086J3Q0_NEMA1</name>
<dbReference type="AlphaFoldDB" id="A0A086J3Q0"/>
<accession>A0A086J3Q0</accession>
<dbReference type="SMART" id="SM00194">
    <property type="entry name" value="PTPc"/>
    <property type="match status" value="1"/>
</dbReference>
<evidence type="ECO:0000313" key="4">
    <source>
        <dbReference type="EMBL" id="KFG26768.1"/>
    </source>
</evidence>
<dbReference type="InterPro" id="IPR000242">
    <property type="entry name" value="PTP_cat"/>
</dbReference>
<protein>
    <submittedName>
        <fullName evidence="4">Protein-tyrosine phosphatase</fullName>
    </submittedName>
</protein>
<dbReference type="EMBL" id="AKIJ01000002">
    <property type="protein sequence ID" value="KFG26768.1"/>
    <property type="molecule type" value="Genomic_DNA"/>
</dbReference>
<dbReference type="InterPro" id="IPR029021">
    <property type="entry name" value="Prot-tyrosine_phosphatase-like"/>
</dbReference>
<comment type="similarity">
    <text evidence="1">Belongs to the protein-tyrosine phosphatase family. Non-receptor class subfamily.</text>
</comment>
<dbReference type="GO" id="GO:0004725">
    <property type="term" value="F:protein tyrosine phosphatase activity"/>
    <property type="evidence" value="ECO:0007669"/>
    <property type="project" value="InterPro"/>
</dbReference>
<keyword evidence="5" id="KW-1185">Reference proteome</keyword>
<evidence type="ECO:0000259" key="3">
    <source>
        <dbReference type="PROSITE" id="PS50056"/>
    </source>
</evidence>
<dbReference type="SUPFAM" id="SSF52799">
    <property type="entry name" value="(Phosphotyrosine protein) phosphatases II"/>
    <property type="match status" value="1"/>
</dbReference>
<evidence type="ECO:0000313" key="5">
    <source>
        <dbReference type="Proteomes" id="UP000054524"/>
    </source>
</evidence>
<dbReference type="PROSITE" id="PS50056">
    <property type="entry name" value="TYR_PHOSPHATASE_2"/>
    <property type="match status" value="1"/>
</dbReference>
<evidence type="ECO:0000256" key="1">
    <source>
        <dbReference type="ARBA" id="ARBA00009649"/>
    </source>
</evidence>
<evidence type="ECO:0000259" key="2">
    <source>
        <dbReference type="PROSITE" id="PS50055"/>
    </source>
</evidence>
<proteinExistence type="inferred from homology"/>
<dbReference type="Gene3D" id="3.90.190.10">
    <property type="entry name" value="Protein tyrosine phosphatase superfamily"/>
    <property type="match status" value="1"/>
</dbReference>
<dbReference type="PANTHER" id="PTHR19134:SF449">
    <property type="entry name" value="TYROSINE-PROTEIN PHOSPHATASE 1"/>
    <property type="match status" value="1"/>
</dbReference>
<dbReference type="InterPro" id="IPR016130">
    <property type="entry name" value="Tyr_Pase_AS"/>
</dbReference>
<dbReference type="PRINTS" id="PR00700">
    <property type="entry name" value="PRTYPHPHTASE"/>
</dbReference>
<dbReference type="Pfam" id="PF00102">
    <property type="entry name" value="Y_phosphatase"/>
    <property type="match status" value="1"/>
</dbReference>
<dbReference type="InterPro" id="IPR000387">
    <property type="entry name" value="Tyr_Pase_dom"/>
</dbReference>
<dbReference type="InterPro" id="IPR003595">
    <property type="entry name" value="Tyr_Pase_cat"/>
</dbReference>
<organism evidence="4 5">
    <name type="scientific">Nematocida ausubeli (strain ATCC PRA-371 / ERTm2)</name>
    <name type="common">Nematode killer fungus</name>
    <dbReference type="NCBI Taxonomy" id="1913371"/>
    <lineage>
        <taxon>Eukaryota</taxon>
        <taxon>Fungi</taxon>
        <taxon>Fungi incertae sedis</taxon>
        <taxon>Microsporidia</taxon>
        <taxon>Nematocida</taxon>
    </lineage>
</organism>
<dbReference type="GeneID" id="77675897"/>
<sequence>MAKWLLSKTQRTRKTKLLELLAKDHFAFISTAIKTKVPFTSERNRSFRFSDVHSYNYNLLKDAYAIDGELNASLIENPDGNDFIAMEYPTSATISTASDLLVKSKCGLVISLIGDHPPWESDFLSLSHKRKSVFTPEEFMEYAHEKGANTSSISAEYEDIYRIIKEESSSFIIERHEALKDPSEELFRIKCMCWVDKTPPTTNIIKVLDILLGIWKLVHISESPVIVHCLAGVGRTGTFIFYSMLKRALLNGTVLQDKESLMASFVELFLYLRSRRTWMVENKDQLFFLYKIFIREAVHNTPFSTPN</sequence>
<dbReference type="RefSeq" id="XP_052905323.1">
    <property type="nucleotide sequence ID" value="XM_053048563.1"/>
</dbReference>